<gene>
    <name evidence="2" type="ORF">ACFP3M_08370</name>
</gene>
<dbReference type="Proteomes" id="UP001596241">
    <property type="component" value="Unassembled WGS sequence"/>
</dbReference>
<proteinExistence type="predicted"/>
<dbReference type="EMBL" id="JBHSPW010000003">
    <property type="protein sequence ID" value="MFC5892827.1"/>
    <property type="molecule type" value="Genomic_DNA"/>
</dbReference>
<reference evidence="3" key="1">
    <citation type="journal article" date="2019" name="Int. J. Syst. Evol. Microbiol.">
        <title>The Global Catalogue of Microorganisms (GCM) 10K type strain sequencing project: providing services to taxonomists for standard genome sequencing and annotation.</title>
        <authorList>
            <consortium name="The Broad Institute Genomics Platform"/>
            <consortium name="The Broad Institute Genome Sequencing Center for Infectious Disease"/>
            <person name="Wu L."/>
            <person name="Ma J."/>
        </authorList>
    </citation>
    <scope>NUCLEOTIDE SEQUENCE [LARGE SCALE GENOMIC DNA]</scope>
    <source>
        <strain evidence="3">CGMCC 1.15809</strain>
    </source>
</reference>
<dbReference type="SUPFAM" id="SSF52540">
    <property type="entry name" value="P-loop containing nucleoside triphosphate hydrolases"/>
    <property type="match status" value="1"/>
</dbReference>
<protein>
    <submittedName>
        <fullName evidence="2">AAA family ATPase</fullName>
    </submittedName>
</protein>
<dbReference type="Pfam" id="PF13671">
    <property type="entry name" value="AAA_33"/>
    <property type="match status" value="1"/>
</dbReference>
<comment type="caution">
    <text evidence="2">The sequence shown here is derived from an EMBL/GenBank/DDBJ whole genome shotgun (WGS) entry which is preliminary data.</text>
</comment>
<feature type="region of interest" description="Disordered" evidence="1">
    <location>
        <begin position="1"/>
        <end position="46"/>
    </location>
</feature>
<feature type="compositionally biased region" description="Low complexity" evidence="1">
    <location>
        <begin position="36"/>
        <end position="46"/>
    </location>
</feature>
<accession>A0ABW1FFZ0</accession>
<sequence>MPETRGTAPPRLVPGPRPPREPHAAHGPRRGPHPDGAPGPAEGCAPAPGEACAPAAGGAASPAAPAVTDLRARPAAALPAELRFPAGAVVVVSGLPGGGKSTLMHRVVPVADDGGAPVHRVDSQDVRERWERGRLRRVPYALYRPLVRVAHYLGLRRVLRSGRGAVVHDCGTQRWVRRWIARGGRRPHLLLLDVPPEVARCGQRSRGRGVSGYAFARHRAATRRLIGDAAAGRPPRGFASAVLLDRAAADRLRALRFDGGGPAPRAADAAPPPLV</sequence>
<organism evidence="2 3">
    <name type="scientific">Streptomyces ramulosus</name>
    <dbReference type="NCBI Taxonomy" id="47762"/>
    <lineage>
        <taxon>Bacteria</taxon>
        <taxon>Bacillati</taxon>
        <taxon>Actinomycetota</taxon>
        <taxon>Actinomycetes</taxon>
        <taxon>Kitasatosporales</taxon>
        <taxon>Streptomycetaceae</taxon>
        <taxon>Streptomyces</taxon>
    </lineage>
</organism>
<keyword evidence="3" id="KW-1185">Reference proteome</keyword>
<dbReference type="InterPro" id="IPR027417">
    <property type="entry name" value="P-loop_NTPase"/>
</dbReference>
<name>A0ABW1FFZ0_9ACTN</name>
<dbReference type="RefSeq" id="WP_345086037.1">
    <property type="nucleotide sequence ID" value="NZ_BAAAWG010000010.1"/>
</dbReference>
<evidence type="ECO:0000313" key="2">
    <source>
        <dbReference type="EMBL" id="MFC5892827.1"/>
    </source>
</evidence>
<dbReference type="Gene3D" id="3.40.50.300">
    <property type="entry name" value="P-loop containing nucleotide triphosphate hydrolases"/>
    <property type="match status" value="1"/>
</dbReference>
<evidence type="ECO:0000313" key="3">
    <source>
        <dbReference type="Proteomes" id="UP001596241"/>
    </source>
</evidence>
<evidence type="ECO:0000256" key="1">
    <source>
        <dbReference type="SAM" id="MobiDB-lite"/>
    </source>
</evidence>